<dbReference type="InterPro" id="IPR023010">
    <property type="entry name" value="GcvPA"/>
</dbReference>
<dbReference type="Gene3D" id="3.90.1150.10">
    <property type="entry name" value="Aspartate Aminotransferase, domain 1"/>
    <property type="match status" value="1"/>
</dbReference>
<dbReference type="InterPro" id="IPR015421">
    <property type="entry name" value="PyrdxlP-dep_Trfase_major"/>
</dbReference>
<dbReference type="EC" id="1.4.4.2" evidence="4"/>
<name>A0ABM6M0N1_9GAMM</name>
<feature type="domain" description="Glycine cleavage system P-protein N-terminal" evidence="5">
    <location>
        <begin position="2"/>
        <end position="439"/>
    </location>
</feature>
<dbReference type="InterPro" id="IPR015422">
    <property type="entry name" value="PyrdxlP-dep_Trfase_small"/>
</dbReference>
<dbReference type="EMBL" id="CP022132">
    <property type="protein sequence ID" value="ASG68439.1"/>
    <property type="molecule type" value="Genomic_DNA"/>
</dbReference>
<dbReference type="InterPro" id="IPR049315">
    <property type="entry name" value="GDC-P_N"/>
</dbReference>
<comment type="subunit">
    <text evidence="4">The glycine cleavage system is composed of four proteins: P, T, L and H. In this organism, the P 'protein' is a heterodimer of two subunits.</text>
</comment>
<evidence type="ECO:0000256" key="1">
    <source>
        <dbReference type="ARBA" id="ARBA00003788"/>
    </source>
</evidence>
<evidence type="ECO:0000256" key="2">
    <source>
        <dbReference type="ARBA" id="ARBA00023002"/>
    </source>
</evidence>
<dbReference type="PANTHER" id="PTHR42806:SF1">
    <property type="entry name" value="GLYCINE DEHYDROGENASE (DECARBOXYLATING)"/>
    <property type="match status" value="1"/>
</dbReference>
<dbReference type="HAMAP" id="MF_00712">
    <property type="entry name" value="GcvPA"/>
    <property type="match status" value="1"/>
</dbReference>
<proteinExistence type="inferred from homology"/>
<evidence type="ECO:0000259" key="5">
    <source>
        <dbReference type="Pfam" id="PF02347"/>
    </source>
</evidence>
<dbReference type="Gene3D" id="3.40.640.10">
    <property type="entry name" value="Type I PLP-dependent aspartate aminotransferase-like (Major domain)"/>
    <property type="match status" value="1"/>
</dbReference>
<organism evidence="6 7">
    <name type="scientific">Francisella halioticida</name>
    <dbReference type="NCBI Taxonomy" id="549298"/>
    <lineage>
        <taxon>Bacteria</taxon>
        <taxon>Pseudomonadati</taxon>
        <taxon>Pseudomonadota</taxon>
        <taxon>Gammaproteobacteria</taxon>
        <taxon>Thiotrichales</taxon>
        <taxon>Francisellaceae</taxon>
        <taxon>Francisella</taxon>
    </lineage>
</organism>
<dbReference type="InterPro" id="IPR015424">
    <property type="entry name" value="PyrdxlP-dep_Trfase"/>
</dbReference>
<dbReference type="PIRSF" id="PIRSF006815">
    <property type="entry name" value="GcvPA"/>
    <property type="match status" value="1"/>
</dbReference>
<keyword evidence="2 4" id="KW-0560">Oxidoreductase</keyword>
<sequence>MSFIPHKSEQIKKMLDTIGASSIDQLFDEIPTQLRADTLKIPDGINEIQLANVARKRANKNHHNTNYIGAGAYSHYIPSAIWDIVARGEFYTAYTPYQAEASQGGLQVIYEFQTMMAGLTGMDVSNASMYDGATALAESVLMAIRSNKKAKSQKVLIAEALHPTYLNVLETITKHQGIEIDVVSLDSNNGKTNVAKLDDFADAKYAAVVVQSPNFFGQIADVDNLTDWAHEHGALVVAVTNPMSLAILKSPDKWGEKGADIVCGEGQPMGVPLASGGPYFGFMTCKMAYVRQMPGRIVGRTVDLDGNEGFCLTLQAREQHIRRAKATSNICTNQGLMVTAATIYISLLGAEGLERVASVSHENTKNLANELSRLDGVNVRFDKAFFNEVVINLPVNAEIFVTEMEKEGIDSGYFLGEYSSDLENSIMICSTEIHTQEDFGEYIVATKKVLARLGGYLNGYF</sequence>
<accession>A0ABM6M0N1</accession>
<evidence type="ECO:0000313" key="7">
    <source>
        <dbReference type="Proteomes" id="UP000249910"/>
    </source>
</evidence>
<gene>
    <name evidence="4" type="primary">gcvPA</name>
    <name evidence="6" type="ORF">CDV26_08570</name>
</gene>
<comment type="catalytic activity">
    <reaction evidence="3 4">
        <text>N(6)-[(R)-lipoyl]-L-lysyl-[glycine-cleavage complex H protein] + glycine + H(+) = N(6)-[(R)-S(8)-aminomethyldihydrolipoyl]-L-lysyl-[glycine-cleavage complex H protein] + CO2</text>
        <dbReference type="Rhea" id="RHEA:24304"/>
        <dbReference type="Rhea" id="RHEA-COMP:10494"/>
        <dbReference type="Rhea" id="RHEA-COMP:10495"/>
        <dbReference type="ChEBI" id="CHEBI:15378"/>
        <dbReference type="ChEBI" id="CHEBI:16526"/>
        <dbReference type="ChEBI" id="CHEBI:57305"/>
        <dbReference type="ChEBI" id="CHEBI:83099"/>
        <dbReference type="ChEBI" id="CHEBI:83143"/>
        <dbReference type="EC" id="1.4.4.2"/>
    </reaction>
</comment>
<dbReference type="Proteomes" id="UP000249910">
    <property type="component" value="Chromosome"/>
</dbReference>
<keyword evidence="7" id="KW-1185">Reference proteome</keyword>
<dbReference type="CDD" id="cd00613">
    <property type="entry name" value="GDC-P"/>
    <property type="match status" value="1"/>
</dbReference>
<dbReference type="InterPro" id="IPR020581">
    <property type="entry name" value="GDC_P"/>
</dbReference>
<dbReference type="RefSeq" id="WP_088772926.1">
    <property type="nucleotide sequence ID" value="NZ_CP022132.1"/>
</dbReference>
<dbReference type="NCBIfam" id="NF001696">
    <property type="entry name" value="PRK00451.1"/>
    <property type="match status" value="1"/>
</dbReference>
<reference evidence="6 7" key="1">
    <citation type="submission" date="2017-06" db="EMBL/GenBank/DDBJ databases">
        <title>Complete genome of Francisella halioticida.</title>
        <authorList>
            <person name="Sjodin A."/>
        </authorList>
    </citation>
    <scope>NUCLEOTIDE SEQUENCE [LARGE SCALE GENOMIC DNA]</scope>
    <source>
        <strain evidence="6 7">DSM 23729</strain>
    </source>
</reference>
<comment type="similarity">
    <text evidence="4">Belongs to the GcvP family. N-terminal subunit subfamily.</text>
</comment>
<dbReference type="Pfam" id="PF02347">
    <property type="entry name" value="GDC-P"/>
    <property type="match status" value="1"/>
</dbReference>
<comment type="function">
    <text evidence="1 4">The glycine cleavage system catalyzes the degradation of glycine. The P protein binds the alpha-amino group of glycine through its pyridoxal phosphate cofactor; CO(2) is released and the remaining methylamine moiety is then transferred to the lipoamide cofactor of the H protein.</text>
</comment>
<evidence type="ECO:0000256" key="4">
    <source>
        <dbReference type="HAMAP-Rule" id="MF_00712"/>
    </source>
</evidence>
<dbReference type="SUPFAM" id="SSF53383">
    <property type="entry name" value="PLP-dependent transferases"/>
    <property type="match status" value="1"/>
</dbReference>
<dbReference type="PANTHER" id="PTHR42806">
    <property type="entry name" value="GLYCINE CLEAVAGE SYSTEM P-PROTEIN"/>
    <property type="match status" value="1"/>
</dbReference>
<protein>
    <recommendedName>
        <fullName evidence="4">Probable glycine dehydrogenase (decarboxylating) subunit 1</fullName>
        <ecNumber evidence="4">1.4.4.2</ecNumber>
    </recommendedName>
    <alternativeName>
        <fullName evidence="4">Glycine cleavage system P-protein subunit 1</fullName>
    </alternativeName>
    <alternativeName>
        <fullName evidence="4">Glycine decarboxylase subunit 1</fullName>
    </alternativeName>
    <alternativeName>
        <fullName evidence="4">Glycine dehydrogenase (aminomethyl-transferring) subunit 1</fullName>
    </alternativeName>
</protein>
<evidence type="ECO:0000256" key="3">
    <source>
        <dbReference type="ARBA" id="ARBA00049026"/>
    </source>
</evidence>
<evidence type="ECO:0000313" key="6">
    <source>
        <dbReference type="EMBL" id="ASG68439.1"/>
    </source>
</evidence>